<protein>
    <submittedName>
        <fullName evidence="1">Uncharacterized protein</fullName>
    </submittedName>
</protein>
<evidence type="ECO:0000313" key="1">
    <source>
        <dbReference type="Ensembl" id="ENSSDUP00000004494.1"/>
    </source>
</evidence>
<reference evidence="1" key="2">
    <citation type="submission" date="2025-09" db="UniProtKB">
        <authorList>
            <consortium name="Ensembl"/>
        </authorList>
    </citation>
    <scope>IDENTIFICATION</scope>
</reference>
<proteinExistence type="predicted"/>
<dbReference type="Proteomes" id="UP000261420">
    <property type="component" value="Unplaced"/>
</dbReference>
<organism evidence="1 2">
    <name type="scientific">Seriola dumerili</name>
    <name type="common">Greater amberjack</name>
    <name type="synonym">Caranx dumerili</name>
    <dbReference type="NCBI Taxonomy" id="41447"/>
    <lineage>
        <taxon>Eukaryota</taxon>
        <taxon>Metazoa</taxon>
        <taxon>Chordata</taxon>
        <taxon>Craniata</taxon>
        <taxon>Vertebrata</taxon>
        <taxon>Euteleostomi</taxon>
        <taxon>Actinopterygii</taxon>
        <taxon>Neopterygii</taxon>
        <taxon>Teleostei</taxon>
        <taxon>Neoteleostei</taxon>
        <taxon>Acanthomorphata</taxon>
        <taxon>Carangaria</taxon>
        <taxon>Carangiformes</taxon>
        <taxon>Carangidae</taxon>
        <taxon>Seriola</taxon>
    </lineage>
</organism>
<reference evidence="1" key="1">
    <citation type="submission" date="2025-08" db="UniProtKB">
        <authorList>
            <consortium name="Ensembl"/>
        </authorList>
    </citation>
    <scope>IDENTIFICATION</scope>
</reference>
<sequence length="79" mass="8986">FPDSHLLPPPTSPPFILVHQSERSLCIVRSQETVDQRCPAQRKLKLNVLLEVIHVDLALDRRGKQRDAPLPKKGVIMKN</sequence>
<dbReference type="Ensembl" id="ENSSDUT00000004589.1">
    <property type="protein sequence ID" value="ENSSDUP00000004494.1"/>
    <property type="gene ID" value="ENSSDUG00000003347.1"/>
</dbReference>
<evidence type="ECO:0000313" key="2">
    <source>
        <dbReference type="Proteomes" id="UP000261420"/>
    </source>
</evidence>
<name>A0A3B4TEA9_SERDU</name>
<dbReference type="AlphaFoldDB" id="A0A3B4TEA9"/>
<keyword evidence="2" id="KW-1185">Reference proteome</keyword>
<accession>A0A3B4TEA9</accession>